<keyword evidence="4" id="KW-0274">FAD</keyword>
<keyword evidence="9" id="KW-1185">Reference proteome</keyword>
<dbReference type="GO" id="GO:0050660">
    <property type="term" value="F:flavin adenine dinucleotide binding"/>
    <property type="evidence" value="ECO:0007669"/>
    <property type="project" value="InterPro"/>
</dbReference>
<dbReference type="Proteomes" id="UP000464787">
    <property type="component" value="Chromosome"/>
</dbReference>
<accession>A0A857J965</accession>
<evidence type="ECO:0000256" key="3">
    <source>
        <dbReference type="ARBA" id="ARBA00022630"/>
    </source>
</evidence>
<name>A0A857J965_9BURK</name>
<dbReference type="KEGG" id="xyk:GT347_22635"/>
<comment type="similarity">
    <text evidence="2">Belongs to the acyl-CoA dehydrogenase family.</text>
</comment>
<evidence type="ECO:0000313" key="9">
    <source>
        <dbReference type="Proteomes" id="UP000464787"/>
    </source>
</evidence>
<dbReference type="SUPFAM" id="SSF47203">
    <property type="entry name" value="Acyl-CoA dehydrogenase C-terminal domain-like"/>
    <property type="match status" value="1"/>
</dbReference>
<sequence length="357" mass="37125">MAFQAQPAFAGEMYDAALRFAADVSARQHDALGAVQDAARTAGELGWPALLVPEALGGLEAGLPDLAAVAEGCGRAGLFLPLAMLCHAVPLALRRCGSAAALALLARVADGSATVALAAGDLRATLAEDGGWRLDGTLPGIAAVRATHYLIDGGQADQPLWIVPAHAAGLQAGAAYPGMDGAPRLRLRLDGMAVPAAHALQPGPGWHEEVLQAGVLVTSALCVGAMGRLVELTIEYLSTRKQFGVELASFQVLRHQVADMYVGYENFRALAQSAIDAAEGERLPAPRLVSLLKLQLGRTGRRMGETAIQAHGGMGMTEELPAARLARRLVAAEFEYGGSAEHLERAQGTVFAHEVAA</sequence>
<gene>
    <name evidence="8" type="ORF">GT347_22635</name>
</gene>
<dbReference type="AlphaFoldDB" id="A0A857J965"/>
<dbReference type="Pfam" id="PF02771">
    <property type="entry name" value="Acyl-CoA_dh_N"/>
    <property type="match status" value="1"/>
</dbReference>
<protein>
    <recommendedName>
        <fullName evidence="10">Acyl-CoA dehydrogenase</fullName>
    </recommendedName>
</protein>
<evidence type="ECO:0000259" key="6">
    <source>
        <dbReference type="Pfam" id="PF00441"/>
    </source>
</evidence>
<dbReference type="Pfam" id="PF00441">
    <property type="entry name" value="Acyl-CoA_dh_1"/>
    <property type="match status" value="1"/>
</dbReference>
<feature type="domain" description="Acyl-CoA dehydrogenase/oxidase N-terminal" evidence="7">
    <location>
        <begin position="14"/>
        <end position="101"/>
    </location>
</feature>
<evidence type="ECO:0000259" key="7">
    <source>
        <dbReference type="Pfam" id="PF02771"/>
    </source>
</evidence>
<proteinExistence type="inferred from homology"/>
<feature type="domain" description="Acyl-CoA dehydrogenase/oxidase C-terminal" evidence="6">
    <location>
        <begin position="211"/>
        <end position="341"/>
    </location>
</feature>
<reference evidence="8 9" key="1">
    <citation type="submission" date="2020-01" db="EMBL/GenBank/DDBJ databases">
        <title>Genome sequencing of strain KACC 21265.</title>
        <authorList>
            <person name="Heo J."/>
            <person name="Kim S.-J."/>
            <person name="Kim J.-S."/>
            <person name="Hong S.-B."/>
            <person name="Kwon S.-W."/>
        </authorList>
    </citation>
    <scope>NUCLEOTIDE SEQUENCE [LARGE SCALE GENOMIC DNA]</scope>
    <source>
        <strain evidence="8 9">KACC 21265</strain>
    </source>
</reference>
<dbReference type="PANTHER" id="PTHR43884">
    <property type="entry name" value="ACYL-COA DEHYDROGENASE"/>
    <property type="match status" value="1"/>
</dbReference>
<dbReference type="InterPro" id="IPR013786">
    <property type="entry name" value="AcylCoA_DH/ox_N"/>
</dbReference>
<dbReference type="Gene3D" id="1.10.540.10">
    <property type="entry name" value="Acyl-CoA dehydrogenase/oxidase, N-terminal domain"/>
    <property type="match status" value="1"/>
</dbReference>
<dbReference type="InterPro" id="IPR009100">
    <property type="entry name" value="AcylCoA_DH/oxidase_NM_dom_sf"/>
</dbReference>
<keyword evidence="5" id="KW-0560">Oxidoreductase</keyword>
<dbReference type="InterPro" id="IPR036250">
    <property type="entry name" value="AcylCo_DH-like_C"/>
</dbReference>
<dbReference type="EMBL" id="CP047650">
    <property type="protein sequence ID" value="QHJ00525.1"/>
    <property type="molecule type" value="Genomic_DNA"/>
</dbReference>
<keyword evidence="3" id="KW-0285">Flavoprotein</keyword>
<evidence type="ECO:0000256" key="5">
    <source>
        <dbReference type="ARBA" id="ARBA00023002"/>
    </source>
</evidence>
<dbReference type="SUPFAM" id="SSF56645">
    <property type="entry name" value="Acyl-CoA dehydrogenase NM domain-like"/>
    <property type="match status" value="1"/>
</dbReference>
<dbReference type="Gene3D" id="1.20.140.10">
    <property type="entry name" value="Butyryl-CoA Dehydrogenase, subunit A, domain 3"/>
    <property type="match status" value="1"/>
</dbReference>
<evidence type="ECO:0000313" key="8">
    <source>
        <dbReference type="EMBL" id="QHJ00525.1"/>
    </source>
</evidence>
<dbReference type="PANTHER" id="PTHR43884:SF20">
    <property type="entry name" value="ACYL-COA DEHYDROGENASE FADE28"/>
    <property type="match status" value="1"/>
</dbReference>
<organism evidence="8 9">
    <name type="scientific">Xylophilus rhododendri</name>
    <dbReference type="NCBI Taxonomy" id="2697032"/>
    <lineage>
        <taxon>Bacteria</taxon>
        <taxon>Pseudomonadati</taxon>
        <taxon>Pseudomonadota</taxon>
        <taxon>Betaproteobacteria</taxon>
        <taxon>Burkholderiales</taxon>
        <taxon>Xylophilus</taxon>
    </lineage>
</organism>
<evidence type="ECO:0000256" key="1">
    <source>
        <dbReference type="ARBA" id="ARBA00001974"/>
    </source>
</evidence>
<evidence type="ECO:0008006" key="10">
    <source>
        <dbReference type="Google" id="ProtNLM"/>
    </source>
</evidence>
<evidence type="ECO:0000256" key="2">
    <source>
        <dbReference type="ARBA" id="ARBA00009347"/>
    </source>
</evidence>
<dbReference type="GO" id="GO:0003995">
    <property type="term" value="F:acyl-CoA dehydrogenase activity"/>
    <property type="evidence" value="ECO:0007669"/>
    <property type="project" value="TreeGrafter"/>
</dbReference>
<comment type="cofactor">
    <cofactor evidence="1">
        <name>FAD</name>
        <dbReference type="ChEBI" id="CHEBI:57692"/>
    </cofactor>
</comment>
<dbReference type="RefSeq" id="WP_160554335.1">
    <property type="nucleotide sequence ID" value="NZ_CP047650.1"/>
</dbReference>
<evidence type="ECO:0000256" key="4">
    <source>
        <dbReference type="ARBA" id="ARBA00022827"/>
    </source>
</evidence>
<dbReference type="InterPro" id="IPR009075">
    <property type="entry name" value="AcylCo_DH/oxidase_C"/>
</dbReference>
<dbReference type="InterPro" id="IPR037069">
    <property type="entry name" value="AcylCoA_DH/ox_N_sf"/>
</dbReference>